<gene>
    <name evidence="2" type="ORF">ENU30_07240</name>
</gene>
<feature type="compositionally biased region" description="Basic and acidic residues" evidence="1">
    <location>
        <begin position="1"/>
        <end position="10"/>
    </location>
</feature>
<name>A0A7J3JSR2_9CREN</name>
<protein>
    <submittedName>
        <fullName evidence="2">Uncharacterized protein</fullName>
    </submittedName>
</protein>
<feature type="compositionally biased region" description="Basic and acidic residues" evidence="1">
    <location>
        <begin position="18"/>
        <end position="28"/>
    </location>
</feature>
<proteinExistence type="predicted"/>
<dbReference type="EMBL" id="DTBZ01000134">
    <property type="protein sequence ID" value="HGQ18747.1"/>
    <property type="molecule type" value="Genomic_DNA"/>
</dbReference>
<sequence>MTKTRKESSRKGLNSVPKDQEPADDSKTRSKKISASKRKYVDTESWVEKHLNELIEAFGLQFLELSNEEFMKIATTIVDMIRGESLTLDLDSIVRRFRRNTMFIYPIIASMILELRDELTDVQIEFIVNNIGEAILTYAPRLYRDLVTRGRTDLIDRLRDYWNRYWIIKRHPVLPVSCPVCKFNALMPDLTCIVCGATVSEKTLKESVNFTELLKDFVKNHSVEEVMKAVSYGYVYLSSIGIKPPSESRDPLDIEVILNSNEKEFVKLLIEYRKGV</sequence>
<comment type="caution">
    <text evidence="2">The sequence shown here is derived from an EMBL/GenBank/DDBJ whole genome shotgun (WGS) entry which is preliminary data.</text>
</comment>
<accession>A0A7J3JSR2</accession>
<dbReference type="AlphaFoldDB" id="A0A7J3JSR2"/>
<organism evidence="2">
    <name type="scientific">Ignisphaera aggregans</name>
    <dbReference type="NCBI Taxonomy" id="334771"/>
    <lineage>
        <taxon>Archaea</taxon>
        <taxon>Thermoproteota</taxon>
        <taxon>Thermoprotei</taxon>
        <taxon>Desulfurococcales</taxon>
        <taxon>Desulfurococcaceae</taxon>
        <taxon>Ignisphaera</taxon>
    </lineage>
</organism>
<evidence type="ECO:0000313" key="2">
    <source>
        <dbReference type="EMBL" id="HGQ18747.1"/>
    </source>
</evidence>
<reference evidence="2" key="1">
    <citation type="journal article" date="2020" name="mSystems">
        <title>Genome- and Community-Level Interaction Insights into Carbon Utilization and Element Cycling Functions of Hydrothermarchaeota in Hydrothermal Sediment.</title>
        <authorList>
            <person name="Zhou Z."/>
            <person name="Liu Y."/>
            <person name="Xu W."/>
            <person name="Pan J."/>
            <person name="Luo Z.H."/>
            <person name="Li M."/>
        </authorList>
    </citation>
    <scope>NUCLEOTIDE SEQUENCE [LARGE SCALE GENOMIC DNA]</scope>
    <source>
        <strain evidence="2">SpSt-657</strain>
    </source>
</reference>
<feature type="region of interest" description="Disordered" evidence="1">
    <location>
        <begin position="1"/>
        <end position="34"/>
    </location>
</feature>
<evidence type="ECO:0000256" key="1">
    <source>
        <dbReference type="SAM" id="MobiDB-lite"/>
    </source>
</evidence>